<comment type="caution">
    <text evidence="1">The sequence shown here is derived from an EMBL/GenBank/DDBJ whole genome shotgun (WGS) entry which is preliminary data.</text>
</comment>
<dbReference type="EMBL" id="QOCR01000004">
    <property type="protein sequence ID" value="RHW49831.1"/>
    <property type="molecule type" value="Genomic_DNA"/>
</dbReference>
<protein>
    <recommendedName>
        <fullName evidence="3">YxeA family protein</fullName>
    </recommendedName>
</protein>
<dbReference type="PANTHER" id="PTHR36433:SF2">
    <property type="entry name" value="YXEA FAMILY PROTEIN"/>
    <property type="match status" value="1"/>
</dbReference>
<dbReference type="Proteomes" id="UP000284109">
    <property type="component" value="Unassembled WGS sequence"/>
</dbReference>
<proteinExistence type="predicted"/>
<dbReference type="PANTHER" id="PTHR36433">
    <property type="entry name" value="HYPOTHETICAL CYTOSOLIC PROTEIN"/>
    <property type="match status" value="1"/>
</dbReference>
<organism evidence="1 2">
    <name type="scientific">Bombilactobacillus bombi</name>
    <dbReference type="NCBI Taxonomy" id="1303590"/>
    <lineage>
        <taxon>Bacteria</taxon>
        <taxon>Bacillati</taxon>
        <taxon>Bacillota</taxon>
        <taxon>Bacilli</taxon>
        <taxon>Lactobacillales</taxon>
        <taxon>Lactobacillaceae</taxon>
        <taxon>Bombilactobacillus</taxon>
    </lineage>
</organism>
<dbReference type="SUPFAM" id="SSF159121">
    <property type="entry name" value="BC4932-like"/>
    <property type="match status" value="1"/>
</dbReference>
<dbReference type="Gene3D" id="2.40.50.480">
    <property type="match status" value="1"/>
</dbReference>
<dbReference type="RefSeq" id="WP_118901698.1">
    <property type="nucleotide sequence ID" value="NZ_QOCR01000004.1"/>
</dbReference>
<accession>A0A3R6ZX82</accession>
<evidence type="ECO:0000313" key="1">
    <source>
        <dbReference type="EMBL" id="RHW49831.1"/>
    </source>
</evidence>
<dbReference type="Pfam" id="PF06486">
    <property type="entry name" value="DUF1093"/>
    <property type="match status" value="1"/>
</dbReference>
<gene>
    <name evidence="1" type="ORF">DS831_06610</name>
</gene>
<evidence type="ECO:0000313" key="2">
    <source>
        <dbReference type="Proteomes" id="UP000284109"/>
    </source>
</evidence>
<keyword evidence="2" id="KW-1185">Reference proteome</keyword>
<reference evidence="1 2" key="1">
    <citation type="submission" date="2018-07" db="EMBL/GenBank/DDBJ databases">
        <title>Genome sequences of six Lactobacillus spp. isolated from bumble bee guts.</title>
        <authorList>
            <person name="Motta E.V.S."/>
            <person name="Moran N.A."/>
        </authorList>
    </citation>
    <scope>NUCLEOTIDE SEQUENCE [LARGE SCALE GENOMIC DNA]</scope>
    <source>
        <strain evidence="1 2">BI-1.1</strain>
    </source>
</reference>
<name>A0A3R6ZX82_9LACO</name>
<dbReference type="NCBIfam" id="TIGR01655">
    <property type="entry name" value="yxeA_fam"/>
    <property type="match status" value="1"/>
</dbReference>
<evidence type="ECO:0008006" key="3">
    <source>
        <dbReference type="Google" id="ProtNLM"/>
    </source>
</evidence>
<dbReference type="OrthoDB" id="2199916at2"/>
<sequence>MKKIVKSVLLIIVIIFLLLYVLSRMTINNTSTWAYLIDMLNPMVTTETVYANAPTKTIEEYRDNANNKTDYSYKVNSYNQSGQKRQIQVTSYGSKLKLDSQRYLKIRAKGQYVGDFRIVTDNQVPKKVINYLRH</sequence>
<dbReference type="InterPro" id="IPR006542">
    <property type="entry name" value="DUF1093"/>
</dbReference>
<dbReference type="InterPro" id="IPR036166">
    <property type="entry name" value="YxeA-like_sf"/>
</dbReference>
<dbReference type="AlphaFoldDB" id="A0A3R6ZX82"/>